<feature type="transmembrane region" description="Helical" evidence="6">
    <location>
        <begin position="82"/>
        <end position="104"/>
    </location>
</feature>
<accession>A0A4W5PUZ1</accession>
<sequence length="885" mass="98489">MQISSVEACSNNNSLVTDLEIGKQIVCLWRQHSIHGLFQRFVQSGQAAMECLRGVLKRVPRFPRRCPRKKTKPFRDPRLGGIVRSLGGFLFGLFLASVYGITALFVQNQGLWYCVYTTIAIAFLTAFGMGLSIRVRANVMLMMPMLCSMKGKNFLLFLIFSMLVQGPMTNTLENFDRAADSVVCGAELAMNQTQQLMDRAATPLLSVLGKIKEITKNVHSVAGRVQNLIKALTESVRHVARSLRNVLHFLVGIGEVCNDKLGTPYKKCNKLFDDARDDCMELLSVFNFLCHIVDGFRPLCGLARVGQLFCIIPSYIVGHMKTKIAAPTIAAFEKMKKEFEFNISASMHFDMNVNSSQSLQQVSQDMMEEVSVELGRFQEVMGLIAYIGLFLLLLMYLQAVLYKHKYLHQDDFDNTYITEQFEELDQRLASEGKPPVLPLSQREARTYIRPFSVYLTARERRTAALSAVSILRHIAMGCLVVALDLVVFWMFDLVHHQAQGDIVARAPIVVAVEVNGTGYASDIFKDIVAAFAILQKGNITVLSKKCLMEPSEPDHSGYMLIGFLYGLSLFIVFAGSYVKRLRRLVCARYHPKRERERVQLLHRRIQSQRTSLGKALLRSVARSRADREGTRFLQTLTTCLPGGSYLAEILGVSSVSCMACGRGGEGQNDPSMVTCVTPQCKGVYCKQCFQSMGQVCAVCMGPLTFQEDCEEELDSSDDEQLGLWTSALTSLHITHRGTRKLMKRRISMATRWRPSESRVQCGPCSSIGLVEEDSGDSCGSSGHISPPSDSEHSEPDMTYQDYSEQDHSEPSDHDYNHNPNPTLSLSAVCVSGGLETQGCESDTSDSDASFHSVTSGRIDHSQYGSLRTVTVHSLDHNSQPQLSQG</sequence>
<feature type="compositionally biased region" description="Basic and acidic residues" evidence="5">
    <location>
        <begin position="804"/>
        <end position="816"/>
    </location>
</feature>
<dbReference type="Pfam" id="PF26037">
    <property type="entry name" value="zf-RING_DCST1_C"/>
    <property type="match status" value="1"/>
</dbReference>
<protein>
    <submittedName>
        <fullName evidence="9">DC-STAMP domain containing 2</fullName>
    </submittedName>
</protein>
<feature type="compositionally biased region" description="Low complexity" evidence="5">
    <location>
        <begin position="776"/>
        <end position="788"/>
    </location>
</feature>
<dbReference type="Pfam" id="PF07782">
    <property type="entry name" value="DC_STAMP"/>
    <property type="match status" value="1"/>
</dbReference>
<reference evidence="9" key="2">
    <citation type="submission" date="2025-08" db="UniProtKB">
        <authorList>
            <consortium name="Ensembl"/>
        </authorList>
    </citation>
    <scope>IDENTIFICATION</scope>
</reference>
<dbReference type="InterPro" id="IPR012858">
    <property type="entry name" value="DC_STAMP-like"/>
</dbReference>
<dbReference type="Ensembl" id="ENSHHUT00000066506.1">
    <property type="protein sequence ID" value="ENSHHUP00000064329.1"/>
    <property type="gene ID" value="ENSHHUG00000037966.1"/>
</dbReference>
<evidence type="ECO:0000256" key="1">
    <source>
        <dbReference type="ARBA" id="ARBA00004141"/>
    </source>
</evidence>
<comment type="subcellular location">
    <subcellularLocation>
        <location evidence="1">Membrane</location>
        <topology evidence="1">Multi-pass membrane protein</topology>
    </subcellularLocation>
</comment>
<name>A0A4W5PUZ1_9TELE</name>
<feature type="transmembrane region" description="Helical" evidence="6">
    <location>
        <begin position="557"/>
        <end position="578"/>
    </location>
</feature>
<feature type="region of interest" description="Disordered" evidence="5">
    <location>
        <begin position="772"/>
        <end position="822"/>
    </location>
</feature>
<keyword evidence="4 6" id="KW-0472">Membrane</keyword>
<evidence type="ECO:0000256" key="3">
    <source>
        <dbReference type="ARBA" id="ARBA00022989"/>
    </source>
</evidence>
<feature type="transmembrane region" description="Helical" evidence="6">
    <location>
        <begin position="470"/>
        <end position="491"/>
    </location>
</feature>
<feature type="region of interest" description="Disordered" evidence="5">
    <location>
        <begin position="837"/>
        <end position="864"/>
    </location>
</feature>
<dbReference type="STRING" id="62062.ENSHHUP00000064329"/>
<feature type="compositionally biased region" description="Polar residues" evidence="5">
    <location>
        <begin position="838"/>
        <end position="855"/>
    </location>
</feature>
<evidence type="ECO:0000256" key="5">
    <source>
        <dbReference type="SAM" id="MobiDB-lite"/>
    </source>
</evidence>
<feature type="domain" description="E3 ubiquitin-protein ligase DCST1-like C-terminal" evidence="8">
    <location>
        <begin position="656"/>
        <end position="702"/>
    </location>
</feature>
<evidence type="ECO:0000256" key="6">
    <source>
        <dbReference type="SAM" id="Phobius"/>
    </source>
</evidence>
<keyword evidence="10" id="KW-1185">Reference proteome</keyword>
<proteinExistence type="predicted"/>
<reference evidence="9" key="3">
    <citation type="submission" date="2025-09" db="UniProtKB">
        <authorList>
            <consortium name="Ensembl"/>
        </authorList>
    </citation>
    <scope>IDENTIFICATION</scope>
</reference>
<reference evidence="10" key="1">
    <citation type="submission" date="2018-06" db="EMBL/GenBank/DDBJ databases">
        <title>Genome assembly of Danube salmon.</title>
        <authorList>
            <person name="Macqueen D.J."/>
            <person name="Gundappa M.K."/>
        </authorList>
    </citation>
    <scope>NUCLEOTIDE SEQUENCE [LARGE SCALE GENOMIC DNA]</scope>
</reference>
<organism evidence="9 10">
    <name type="scientific">Hucho hucho</name>
    <name type="common">huchen</name>
    <dbReference type="NCBI Taxonomy" id="62062"/>
    <lineage>
        <taxon>Eukaryota</taxon>
        <taxon>Metazoa</taxon>
        <taxon>Chordata</taxon>
        <taxon>Craniata</taxon>
        <taxon>Vertebrata</taxon>
        <taxon>Euteleostomi</taxon>
        <taxon>Actinopterygii</taxon>
        <taxon>Neopterygii</taxon>
        <taxon>Teleostei</taxon>
        <taxon>Protacanthopterygii</taxon>
        <taxon>Salmoniformes</taxon>
        <taxon>Salmonidae</taxon>
        <taxon>Salmoninae</taxon>
        <taxon>Hucho</taxon>
    </lineage>
</organism>
<evidence type="ECO:0000259" key="7">
    <source>
        <dbReference type="Pfam" id="PF07782"/>
    </source>
</evidence>
<dbReference type="PANTHER" id="PTHR21041:SF6">
    <property type="entry name" value="DC-STAMP DOMAIN-CONTAINING PROTEIN 2"/>
    <property type="match status" value="1"/>
</dbReference>
<feature type="domain" description="Dendritic cell-specific transmembrane protein-like" evidence="7">
    <location>
        <begin position="412"/>
        <end position="602"/>
    </location>
</feature>
<dbReference type="InterPro" id="IPR051856">
    <property type="entry name" value="CSR-E3_Ligase_Protein"/>
</dbReference>
<dbReference type="PANTHER" id="PTHR21041">
    <property type="entry name" value="DENDRITIC CELL-SPECIFIC TRANSMEMBRANE PROTEIN"/>
    <property type="match status" value="1"/>
</dbReference>
<dbReference type="GeneTree" id="ENSGT00940000153269"/>
<dbReference type="InterPro" id="IPR058842">
    <property type="entry name" value="DCST1_C"/>
</dbReference>
<dbReference type="Proteomes" id="UP000314982">
    <property type="component" value="Unassembled WGS sequence"/>
</dbReference>
<keyword evidence="2 6" id="KW-0812">Transmembrane</keyword>
<dbReference type="GO" id="GO:0016020">
    <property type="term" value="C:membrane"/>
    <property type="evidence" value="ECO:0007669"/>
    <property type="project" value="UniProtKB-SubCell"/>
</dbReference>
<dbReference type="AlphaFoldDB" id="A0A4W5PUZ1"/>
<evidence type="ECO:0000313" key="9">
    <source>
        <dbReference type="Ensembl" id="ENSHHUP00000064329.1"/>
    </source>
</evidence>
<evidence type="ECO:0000256" key="2">
    <source>
        <dbReference type="ARBA" id="ARBA00022692"/>
    </source>
</evidence>
<dbReference type="Pfam" id="PF26039">
    <property type="entry name" value="Dcst2"/>
    <property type="match status" value="1"/>
</dbReference>
<evidence type="ECO:0000256" key="4">
    <source>
        <dbReference type="ARBA" id="ARBA00023136"/>
    </source>
</evidence>
<feature type="transmembrane region" description="Helical" evidence="6">
    <location>
        <begin position="380"/>
        <end position="402"/>
    </location>
</feature>
<feature type="transmembrane region" description="Helical" evidence="6">
    <location>
        <begin position="154"/>
        <end position="172"/>
    </location>
</feature>
<evidence type="ECO:0000313" key="10">
    <source>
        <dbReference type="Proteomes" id="UP000314982"/>
    </source>
</evidence>
<keyword evidence="3 6" id="KW-1133">Transmembrane helix</keyword>
<evidence type="ECO:0000259" key="8">
    <source>
        <dbReference type="Pfam" id="PF26037"/>
    </source>
</evidence>
<feature type="transmembrane region" description="Helical" evidence="6">
    <location>
        <begin position="110"/>
        <end position="133"/>
    </location>
</feature>